<dbReference type="SUPFAM" id="SSF52141">
    <property type="entry name" value="Uracil-DNA glycosylase-like"/>
    <property type="match status" value="1"/>
</dbReference>
<dbReference type="InterPro" id="IPR005122">
    <property type="entry name" value="Uracil-DNA_glycosylase-like"/>
</dbReference>
<evidence type="ECO:0000313" key="2">
    <source>
        <dbReference type="EMBL" id="NOL40234.1"/>
    </source>
</evidence>
<accession>A0A7Y4NZQ6</accession>
<sequence length="213" mass="23468">MPANSPPPDGSLVPELDGLRAEIRKHPSNAWATDCGYEPIYTASPGAKVVLIGQAPGKQAQESRVPWNDASGIKLREWLAVTDDEFYDPDRIALLPMDFYYPGKGSHGDLPPRPGFAPLWHPRLLRLMPELRLTVLIGNYAQQHYLGSGAKKNLTETVRAHRDYAPTRIPLVHPSPLNFRWHAKNPWFATDVVPALQALVAAAIRGGDGEGDN</sequence>
<organism evidence="2 3">
    <name type="scientific">Kribbella sandramycini</name>
    <dbReference type="NCBI Taxonomy" id="60450"/>
    <lineage>
        <taxon>Bacteria</taxon>
        <taxon>Bacillati</taxon>
        <taxon>Actinomycetota</taxon>
        <taxon>Actinomycetes</taxon>
        <taxon>Propionibacteriales</taxon>
        <taxon>Kribbellaceae</taxon>
        <taxon>Kribbella</taxon>
    </lineage>
</organism>
<name>A0A7Y4NZQ6_9ACTN</name>
<dbReference type="Proteomes" id="UP000534306">
    <property type="component" value="Unassembled WGS sequence"/>
</dbReference>
<dbReference type="PANTHER" id="PTHR42160:SF1">
    <property type="entry name" value="URACIL-DNA GLYCOSYLASE SUPERFAMILY PROTEIN"/>
    <property type="match status" value="1"/>
</dbReference>
<dbReference type="CDD" id="cd10033">
    <property type="entry name" value="UDG_like"/>
    <property type="match status" value="1"/>
</dbReference>
<feature type="domain" description="Uracil-DNA glycosylase-like" evidence="1">
    <location>
        <begin position="40"/>
        <end position="197"/>
    </location>
</feature>
<reference evidence="2 3" key="1">
    <citation type="submission" date="2020-05" db="EMBL/GenBank/DDBJ databases">
        <title>Genome sequence of Kribbella sandramycini ATCC 39419.</title>
        <authorList>
            <person name="Maclea K.S."/>
            <person name="Fair J.L."/>
        </authorList>
    </citation>
    <scope>NUCLEOTIDE SEQUENCE [LARGE SCALE GENOMIC DNA]</scope>
    <source>
        <strain evidence="2 3">ATCC 39419</strain>
    </source>
</reference>
<dbReference type="InterPro" id="IPR036895">
    <property type="entry name" value="Uracil-DNA_glycosylase-like_sf"/>
</dbReference>
<gene>
    <name evidence="2" type="ORF">HPO96_08255</name>
</gene>
<protein>
    <submittedName>
        <fullName evidence="2">Uracil-DNA glycosylase family protein</fullName>
    </submittedName>
</protein>
<dbReference type="Pfam" id="PF03167">
    <property type="entry name" value="UDG"/>
    <property type="match status" value="1"/>
</dbReference>
<evidence type="ECO:0000259" key="1">
    <source>
        <dbReference type="SMART" id="SM00986"/>
    </source>
</evidence>
<dbReference type="PANTHER" id="PTHR42160">
    <property type="entry name" value="URACIL-DNA GLYCOSYLASE SUPERFAMILY PROTEIN"/>
    <property type="match status" value="1"/>
</dbReference>
<evidence type="ECO:0000313" key="3">
    <source>
        <dbReference type="Proteomes" id="UP000534306"/>
    </source>
</evidence>
<dbReference type="SMART" id="SM00986">
    <property type="entry name" value="UDG"/>
    <property type="match status" value="1"/>
</dbReference>
<dbReference type="Gene3D" id="3.40.470.10">
    <property type="entry name" value="Uracil-DNA glycosylase-like domain"/>
    <property type="match status" value="1"/>
</dbReference>
<proteinExistence type="predicted"/>
<comment type="caution">
    <text evidence="2">The sequence shown here is derived from an EMBL/GenBank/DDBJ whole genome shotgun (WGS) entry which is preliminary data.</text>
</comment>
<dbReference type="SMART" id="SM00987">
    <property type="entry name" value="UreE_C"/>
    <property type="match status" value="1"/>
</dbReference>
<dbReference type="AlphaFoldDB" id="A0A7Y4NZQ6"/>
<keyword evidence="3" id="KW-1185">Reference proteome</keyword>
<dbReference type="InterPro" id="IPR047124">
    <property type="entry name" value="HI_0220.2"/>
</dbReference>
<dbReference type="EMBL" id="JABJRC010000002">
    <property type="protein sequence ID" value="NOL40234.1"/>
    <property type="molecule type" value="Genomic_DNA"/>
</dbReference>